<dbReference type="PIRSF" id="PIRSF006060">
    <property type="entry name" value="AA_transporter"/>
    <property type="match status" value="1"/>
</dbReference>
<evidence type="ECO:0000256" key="1">
    <source>
        <dbReference type="ARBA" id="ARBA00004651"/>
    </source>
</evidence>
<feature type="transmembrane region" description="Helical" evidence="6">
    <location>
        <begin position="227"/>
        <end position="248"/>
    </location>
</feature>
<dbReference type="GO" id="GO:0022857">
    <property type="term" value="F:transmembrane transporter activity"/>
    <property type="evidence" value="ECO:0007669"/>
    <property type="project" value="InterPro"/>
</dbReference>
<dbReference type="InterPro" id="IPR050367">
    <property type="entry name" value="APC_superfamily"/>
</dbReference>
<keyword evidence="3 6" id="KW-0812">Transmembrane</keyword>
<feature type="transmembrane region" description="Helical" evidence="6">
    <location>
        <begin position="132"/>
        <end position="150"/>
    </location>
</feature>
<feature type="transmembrane region" description="Helical" evidence="6">
    <location>
        <begin position="322"/>
        <end position="344"/>
    </location>
</feature>
<comment type="caution">
    <text evidence="7">The sequence shown here is derived from an EMBL/GenBank/DDBJ whole genome shotgun (WGS) entry which is preliminary data.</text>
</comment>
<keyword evidence="2" id="KW-1003">Cell membrane</keyword>
<keyword evidence="5 6" id="KW-0472">Membrane</keyword>
<feature type="transmembrane region" description="Helical" evidence="6">
    <location>
        <begin position="268"/>
        <end position="291"/>
    </location>
</feature>
<dbReference type="PANTHER" id="PTHR42770">
    <property type="entry name" value="AMINO ACID TRANSPORTER-RELATED"/>
    <property type="match status" value="1"/>
</dbReference>
<feature type="transmembrane region" description="Helical" evidence="6">
    <location>
        <begin position="376"/>
        <end position="393"/>
    </location>
</feature>
<dbReference type="PANTHER" id="PTHR42770:SF13">
    <property type="entry name" value="L-METHIONINE_BRANCHED-CHAIN AMINO ACID EXPORTER YJEH"/>
    <property type="match status" value="1"/>
</dbReference>
<evidence type="ECO:0000256" key="3">
    <source>
        <dbReference type="ARBA" id="ARBA00022692"/>
    </source>
</evidence>
<organism evidence="7 8">
    <name type="scientific">Niallia nealsonii</name>
    <dbReference type="NCBI Taxonomy" id="115979"/>
    <lineage>
        <taxon>Bacteria</taxon>
        <taxon>Bacillati</taxon>
        <taxon>Bacillota</taxon>
        <taxon>Bacilli</taxon>
        <taxon>Bacillales</taxon>
        <taxon>Bacillaceae</taxon>
        <taxon>Niallia</taxon>
    </lineage>
</organism>
<evidence type="ECO:0000313" key="7">
    <source>
        <dbReference type="EMBL" id="PKG24667.1"/>
    </source>
</evidence>
<protein>
    <submittedName>
        <fullName evidence="7">Amino acid permease</fullName>
    </submittedName>
</protein>
<dbReference type="Gene3D" id="1.20.1740.10">
    <property type="entry name" value="Amino acid/polyamine transporter I"/>
    <property type="match status" value="1"/>
</dbReference>
<feature type="transmembrane region" description="Helical" evidence="6">
    <location>
        <begin position="48"/>
        <end position="74"/>
    </location>
</feature>
<dbReference type="AlphaFoldDB" id="A0A2N0Z599"/>
<evidence type="ECO:0000256" key="2">
    <source>
        <dbReference type="ARBA" id="ARBA00022475"/>
    </source>
</evidence>
<evidence type="ECO:0000256" key="5">
    <source>
        <dbReference type="ARBA" id="ARBA00023136"/>
    </source>
</evidence>
<evidence type="ECO:0000313" key="8">
    <source>
        <dbReference type="Proteomes" id="UP000233375"/>
    </source>
</evidence>
<proteinExistence type="predicted"/>
<keyword evidence="4 6" id="KW-1133">Transmembrane helix</keyword>
<feature type="transmembrane region" description="Helical" evidence="6">
    <location>
        <begin position="95"/>
        <end position="120"/>
    </location>
</feature>
<sequence length="426" mass="46614">MNIILKRGKQMKQKKIGSITLSGLIIGPLLGSGIILLPPIIYDISGNYAIFAWLLMSIIGIFFALLCGELTLMFPGEGGIGNAIEKAFGLRMKNLSSIFLMFAAFMGPIAVMMTAAEYLHAWLFTSSIKVEWIAIILLVLSGLILLFRLTFLGNLSLVISSIAVLILTSGSVFSLLFHHRNEFMLQEFHVPSFGHSLLLLFWIIVGWEIIGNYSEEVENPKRTIRKAVFLSAFVITSVNLLIAAAVQWTDFSSGQLSIQLTGILYPLFGGLSIGLLTIVAAGLCLTTYLMVAGGVSRLMASLSQSVPALYFLTKKLKNGAPIASILLLMAIHLIVASFVMLQIITVENLVALANAFFISNALIGILSAVKLFTNRLMKGIAIFLSILFGLLLLRSSSVALIIIMFLTLLFTCYKQGYRWARFRKAG</sequence>
<accession>A0A2N0Z599</accession>
<dbReference type="GO" id="GO:0005886">
    <property type="term" value="C:plasma membrane"/>
    <property type="evidence" value="ECO:0007669"/>
    <property type="project" value="UniProtKB-SubCell"/>
</dbReference>
<reference evidence="7 8" key="1">
    <citation type="journal article" date="2003" name="Int. J. Syst. Evol. Microbiol.">
        <title>Bacillus nealsonii sp. nov., isolated from a spacecraft-assembly facility, whose spores are gamma-radiation resistant.</title>
        <authorList>
            <person name="Venkateswaran K."/>
            <person name="Kempf M."/>
            <person name="Chen F."/>
            <person name="Satomi M."/>
            <person name="Nicholson W."/>
            <person name="Kern R."/>
        </authorList>
    </citation>
    <scope>NUCLEOTIDE SEQUENCE [LARGE SCALE GENOMIC DNA]</scope>
    <source>
        <strain evidence="7 8">FO-92</strain>
    </source>
</reference>
<dbReference type="InterPro" id="IPR002293">
    <property type="entry name" value="AA/rel_permease1"/>
</dbReference>
<evidence type="ECO:0000256" key="6">
    <source>
        <dbReference type="SAM" id="Phobius"/>
    </source>
</evidence>
<dbReference type="EMBL" id="PISE01000011">
    <property type="protein sequence ID" value="PKG24667.1"/>
    <property type="molecule type" value="Genomic_DNA"/>
</dbReference>
<name>A0A2N0Z599_9BACI</name>
<gene>
    <name evidence="7" type="ORF">CWS01_05260</name>
</gene>
<feature type="transmembrane region" description="Helical" evidence="6">
    <location>
        <begin position="157"/>
        <end position="177"/>
    </location>
</feature>
<evidence type="ECO:0000256" key="4">
    <source>
        <dbReference type="ARBA" id="ARBA00022989"/>
    </source>
</evidence>
<dbReference type="Proteomes" id="UP000233375">
    <property type="component" value="Unassembled WGS sequence"/>
</dbReference>
<feature type="transmembrane region" description="Helical" evidence="6">
    <location>
        <begin position="197"/>
        <end position="215"/>
    </location>
</feature>
<feature type="transmembrane region" description="Helical" evidence="6">
    <location>
        <begin position="21"/>
        <end position="42"/>
    </location>
</feature>
<comment type="subcellular location">
    <subcellularLocation>
        <location evidence="1">Cell membrane</location>
        <topology evidence="1">Multi-pass membrane protein</topology>
    </subcellularLocation>
</comment>
<keyword evidence="8" id="KW-1185">Reference proteome</keyword>
<dbReference type="Pfam" id="PF13520">
    <property type="entry name" value="AA_permease_2"/>
    <property type="match status" value="1"/>
</dbReference>
<feature type="transmembrane region" description="Helical" evidence="6">
    <location>
        <begin position="350"/>
        <end position="369"/>
    </location>
</feature>